<accession>A0A699SQT6</accession>
<sequence length="142" mass="15934">AAAWINQTYTSDKELMQNPATGELVLKGARPVVVRREYEGVLRPSYAGVVRHTLTVYVKDGRYKYVFTNLDHDAMGTRNMQSGGPLEQSKANLFGYVGLGSQKPWLDMKHDATRDVRNLATSLQEAMTLQKVKKVGKDARDF</sequence>
<comment type="caution">
    <text evidence="2">The sequence shown here is derived from an EMBL/GenBank/DDBJ whole genome shotgun (WGS) entry which is preliminary data.</text>
</comment>
<dbReference type="InterPro" id="IPR027823">
    <property type="entry name" value="DUF4468"/>
</dbReference>
<protein>
    <recommendedName>
        <fullName evidence="1">DUF4468 domain-containing protein</fullName>
    </recommendedName>
</protein>
<feature type="non-terminal residue" evidence="2">
    <location>
        <position position="1"/>
    </location>
</feature>
<proteinExistence type="predicted"/>
<dbReference type="EMBL" id="BKCJ011184347">
    <property type="protein sequence ID" value="GFD00365.1"/>
    <property type="molecule type" value="Genomic_DNA"/>
</dbReference>
<evidence type="ECO:0000259" key="1">
    <source>
        <dbReference type="Pfam" id="PF14730"/>
    </source>
</evidence>
<organism evidence="2">
    <name type="scientific">Tanacetum cinerariifolium</name>
    <name type="common">Dalmatian daisy</name>
    <name type="synonym">Chrysanthemum cinerariifolium</name>
    <dbReference type="NCBI Taxonomy" id="118510"/>
    <lineage>
        <taxon>Eukaryota</taxon>
        <taxon>Viridiplantae</taxon>
        <taxon>Streptophyta</taxon>
        <taxon>Embryophyta</taxon>
        <taxon>Tracheophyta</taxon>
        <taxon>Spermatophyta</taxon>
        <taxon>Magnoliopsida</taxon>
        <taxon>eudicotyledons</taxon>
        <taxon>Gunneridae</taxon>
        <taxon>Pentapetalae</taxon>
        <taxon>asterids</taxon>
        <taxon>campanulids</taxon>
        <taxon>Asterales</taxon>
        <taxon>Asteraceae</taxon>
        <taxon>Asteroideae</taxon>
        <taxon>Anthemideae</taxon>
        <taxon>Anthemidinae</taxon>
        <taxon>Tanacetum</taxon>
    </lineage>
</organism>
<feature type="domain" description="DUF4468" evidence="1">
    <location>
        <begin position="2"/>
        <end position="71"/>
    </location>
</feature>
<dbReference type="Pfam" id="PF14730">
    <property type="entry name" value="DUF4468"/>
    <property type="match status" value="1"/>
</dbReference>
<evidence type="ECO:0000313" key="2">
    <source>
        <dbReference type="EMBL" id="GFD00365.1"/>
    </source>
</evidence>
<name>A0A699SQT6_TANCI</name>
<gene>
    <name evidence="2" type="ORF">Tci_872334</name>
</gene>
<dbReference type="AlphaFoldDB" id="A0A699SQT6"/>
<reference evidence="2" key="1">
    <citation type="journal article" date="2019" name="Sci. Rep.">
        <title>Draft genome of Tanacetum cinerariifolium, the natural source of mosquito coil.</title>
        <authorList>
            <person name="Yamashiro T."/>
            <person name="Shiraishi A."/>
            <person name="Satake H."/>
            <person name="Nakayama K."/>
        </authorList>
    </citation>
    <scope>NUCLEOTIDE SEQUENCE</scope>
</reference>